<comment type="caution">
    <text evidence="9">The sequence shown here is derived from an EMBL/GenBank/DDBJ whole genome shotgun (WGS) entry which is preliminary data.</text>
</comment>
<feature type="compositionally biased region" description="Basic and acidic residues" evidence="7">
    <location>
        <begin position="18"/>
        <end position="42"/>
    </location>
</feature>
<feature type="region of interest" description="Disordered" evidence="7">
    <location>
        <begin position="1"/>
        <end position="74"/>
    </location>
</feature>
<keyword evidence="4" id="KW-0010">Activator</keyword>
<reference evidence="9 10" key="1">
    <citation type="submission" date="2021-06" db="EMBL/GenBank/DDBJ databases">
        <authorList>
            <person name="Palmer J.M."/>
        </authorList>
    </citation>
    <scope>NUCLEOTIDE SEQUENCE [LARGE SCALE GENOMIC DNA]</scope>
    <source>
        <strain evidence="9 10">XC_2019</strain>
        <tissue evidence="9">Muscle</tissue>
    </source>
</reference>
<dbReference type="PANTHER" id="PTHR10373:SF32">
    <property type="entry name" value="TRANSCRIPTION FACTOR 7-LIKE 2"/>
    <property type="match status" value="1"/>
</dbReference>
<evidence type="ECO:0000259" key="8">
    <source>
        <dbReference type="Pfam" id="PF08347"/>
    </source>
</evidence>
<evidence type="ECO:0000256" key="3">
    <source>
        <dbReference type="ARBA" id="ARBA00023125"/>
    </source>
</evidence>
<evidence type="ECO:0000256" key="4">
    <source>
        <dbReference type="ARBA" id="ARBA00023159"/>
    </source>
</evidence>
<evidence type="ECO:0000313" key="10">
    <source>
        <dbReference type="Proteomes" id="UP001434883"/>
    </source>
</evidence>
<dbReference type="Gene3D" id="4.10.900.10">
    <property type="entry name" value="TCF3-CBD (Catenin binding domain)"/>
    <property type="match status" value="1"/>
</dbReference>
<dbReference type="InterPro" id="IPR024940">
    <property type="entry name" value="TCF/LEF"/>
</dbReference>
<evidence type="ECO:0000256" key="1">
    <source>
        <dbReference type="ARBA" id="ARBA00004123"/>
    </source>
</evidence>
<feature type="domain" description="CTNNB1 binding N-teminal" evidence="8">
    <location>
        <begin position="7"/>
        <end position="130"/>
    </location>
</feature>
<sequence length="232" mass="25701">MPQLSRDGDDLGANDELIAFKDEGEQEEKPNVSSERDLDDVKSSLVNESETTSSSDSEADRRRKPLPDAESRARYGQVIEEELRKQQSAGFYQPSPYVGYPFFMIPDLGNLCSPYLTNGALSSSGRTVRQDPNTLRSSSVLFLITASFPIVILEDKLGLGGLLSDGLIQLRSQTYFKCSLCGSGRNFSLLSVKCYCTGKFVLMAAGRKLSWSCLLPDSFTRTKTTFEIRAEF</sequence>
<gene>
    <name evidence="9" type="ORF">XENOCAPTIV_013056</name>
</gene>
<dbReference type="Proteomes" id="UP001434883">
    <property type="component" value="Unassembled WGS sequence"/>
</dbReference>
<organism evidence="9 10">
    <name type="scientific">Xenoophorus captivus</name>
    <dbReference type="NCBI Taxonomy" id="1517983"/>
    <lineage>
        <taxon>Eukaryota</taxon>
        <taxon>Metazoa</taxon>
        <taxon>Chordata</taxon>
        <taxon>Craniata</taxon>
        <taxon>Vertebrata</taxon>
        <taxon>Euteleostomi</taxon>
        <taxon>Actinopterygii</taxon>
        <taxon>Neopterygii</taxon>
        <taxon>Teleostei</taxon>
        <taxon>Neoteleostei</taxon>
        <taxon>Acanthomorphata</taxon>
        <taxon>Ovalentaria</taxon>
        <taxon>Atherinomorphae</taxon>
        <taxon>Cyprinodontiformes</taxon>
        <taxon>Goodeidae</taxon>
        <taxon>Xenoophorus</taxon>
    </lineage>
</organism>
<feature type="compositionally biased region" description="Basic and acidic residues" evidence="7">
    <location>
        <begin position="58"/>
        <end position="73"/>
    </location>
</feature>
<evidence type="ECO:0000256" key="6">
    <source>
        <dbReference type="ARBA" id="ARBA00023242"/>
    </source>
</evidence>
<accession>A0ABV0QRL6</accession>
<keyword evidence="5" id="KW-0804">Transcription</keyword>
<keyword evidence="2" id="KW-0805">Transcription regulation</keyword>
<name>A0ABV0QRL6_9TELE</name>
<dbReference type="PANTHER" id="PTHR10373">
    <property type="entry name" value="TRANSCRIPTION FACTOR 7 FAMILY MEMBER"/>
    <property type="match status" value="1"/>
</dbReference>
<dbReference type="EMBL" id="JAHRIN010019537">
    <property type="protein sequence ID" value="MEQ2198449.1"/>
    <property type="molecule type" value="Genomic_DNA"/>
</dbReference>
<evidence type="ECO:0000256" key="7">
    <source>
        <dbReference type="SAM" id="MobiDB-lite"/>
    </source>
</evidence>
<comment type="subcellular location">
    <subcellularLocation>
        <location evidence="1">Nucleus</location>
    </subcellularLocation>
</comment>
<keyword evidence="3" id="KW-0238">DNA-binding</keyword>
<evidence type="ECO:0000256" key="5">
    <source>
        <dbReference type="ARBA" id="ARBA00023163"/>
    </source>
</evidence>
<dbReference type="InterPro" id="IPR027397">
    <property type="entry name" value="Catenin-bd_sf"/>
</dbReference>
<keyword evidence="6" id="KW-0539">Nucleus</keyword>
<keyword evidence="10" id="KW-1185">Reference proteome</keyword>
<dbReference type="InterPro" id="IPR013558">
    <property type="entry name" value="CTNNB1-bd_N"/>
</dbReference>
<proteinExistence type="predicted"/>
<dbReference type="Pfam" id="PF08347">
    <property type="entry name" value="CTNNB1_binding"/>
    <property type="match status" value="1"/>
</dbReference>
<evidence type="ECO:0000313" key="9">
    <source>
        <dbReference type="EMBL" id="MEQ2198449.1"/>
    </source>
</evidence>
<protein>
    <recommendedName>
        <fullName evidence="8">CTNNB1 binding N-teminal domain-containing protein</fullName>
    </recommendedName>
</protein>
<evidence type="ECO:0000256" key="2">
    <source>
        <dbReference type="ARBA" id="ARBA00023015"/>
    </source>
</evidence>